<organism evidence="1 2">
    <name type="scientific">Vreelandella sulfidaeris</name>
    <dbReference type="NCBI Taxonomy" id="115553"/>
    <lineage>
        <taxon>Bacteria</taxon>
        <taxon>Pseudomonadati</taxon>
        <taxon>Pseudomonadota</taxon>
        <taxon>Gammaproteobacteria</taxon>
        <taxon>Oceanospirillales</taxon>
        <taxon>Halomonadaceae</taxon>
        <taxon>Vreelandella</taxon>
    </lineage>
</organism>
<protein>
    <recommendedName>
        <fullName evidence="3">Phosphoribosylformylglycinamidine synthase</fullName>
    </recommendedName>
</protein>
<dbReference type="SUPFAM" id="SSF52317">
    <property type="entry name" value="Class I glutamine amidotransferase-like"/>
    <property type="match status" value="1"/>
</dbReference>
<dbReference type="PANTHER" id="PTHR10099">
    <property type="entry name" value="PHOSPHORIBOSYLFORMYLGLYCINAMIDINE SYNTHASE"/>
    <property type="match status" value="1"/>
</dbReference>
<accession>A0A455UI51</accession>
<dbReference type="Pfam" id="PF13507">
    <property type="entry name" value="GATase_5"/>
    <property type="match status" value="1"/>
</dbReference>
<dbReference type="KEGG" id="hsr:HSBAA_53140"/>
<reference evidence="1 2" key="1">
    <citation type="journal article" date="2019" name="Microbiol. Resour. Announc.">
        <title>Complete Genome Sequence of Halomonas sulfidaeris Strain Esulfide1 Isolated from a Metal Sulfide Rock at a Depth of 2,200 Meters, Obtained Using Nanopore Sequencing.</title>
        <authorList>
            <person name="Saito M."/>
            <person name="Nishigata A."/>
            <person name="Galipon J."/>
            <person name="Arakawa K."/>
        </authorList>
    </citation>
    <scope>NUCLEOTIDE SEQUENCE [LARGE SCALE GENOMIC DNA]</scope>
    <source>
        <strain evidence="1 2">ATCC BAA-803</strain>
    </source>
</reference>
<dbReference type="GO" id="GO:0004642">
    <property type="term" value="F:phosphoribosylformylglycinamidine synthase activity"/>
    <property type="evidence" value="ECO:0007669"/>
    <property type="project" value="TreeGrafter"/>
</dbReference>
<dbReference type="SUPFAM" id="SSF56042">
    <property type="entry name" value="PurM C-terminal domain-like"/>
    <property type="match status" value="1"/>
</dbReference>
<dbReference type="EMBL" id="AP019514">
    <property type="protein sequence ID" value="BBI64008.1"/>
    <property type="molecule type" value="Genomic_DNA"/>
</dbReference>
<gene>
    <name evidence="1" type="ORF">HSBAA_53140</name>
</gene>
<evidence type="ECO:0000313" key="2">
    <source>
        <dbReference type="Proteomes" id="UP000320231"/>
    </source>
</evidence>
<proteinExistence type="predicted"/>
<dbReference type="GO" id="GO:0006164">
    <property type="term" value="P:purine nucleotide biosynthetic process"/>
    <property type="evidence" value="ECO:0007669"/>
    <property type="project" value="TreeGrafter"/>
</dbReference>
<dbReference type="SMART" id="SM01211">
    <property type="entry name" value="GATase_5"/>
    <property type="match status" value="1"/>
</dbReference>
<name>A0A455UI51_9GAMM</name>
<dbReference type="InterPro" id="IPR029062">
    <property type="entry name" value="Class_I_gatase-like"/>
</dbReference>
<dbReference type="GO" id="GO:0005737">
    <property type="term" value="C:cytoplasm"/>
    <property type="evidence" value="ECO:0007669"/>
    <property type="project" value="TreeGrafter"/>
</dbReference>
<dbReference type="Gene3D" id="3.40.50.880">
    <property type="match status" value="1"/>
</dbReference>
<dbReference type="Proteomes" id="UP000320231">
    <property type="component" value="Chromosome"/>
</dbReference>
<sequence length="179" mass="19619">MRVTLFEEPLLETTRQLTQRTWAETSYRMQALRDNPECAKNEYDNLLDSRDPGLSATPTFDINDDISAPFVNTAKPAMAVLREQGVNGQVEMAWAFDKAGFEAVDVHMSDILEGRVSLDAFKGLVACGGFSYGDVLGAGGGWAKSVLFNERAQEQFAAFLPVMIASHWASATAARCCRS</sequence>
<dbReference type="InterPro" id="IPR036676">
    <property type="entry name" value="PurM-like_C_sf"/>
</dbReference>
<evidence type="ECO:0000313" key="1">
    <source>
        <dbReference type="EMBL" id="BBI64008.1"/>
    </source>
</evidence>
<dbReference type="PANTHER" id="PTHR10099:SF1">
    <property type="entry name" value="PHOSPHORIBOSYLFORMYLGLYCINAMIDINE SYNTHASE"/>
    <property type="match status" value="1"/>
</dbReference>
<evidence type="ECO:0008006" key="3">
    <source>
        <dbReference type="Google" id="ProtNLM"/>
    </source>
</evidence>
<dbReference type="AlphaFoldDB" id="A0A455UI51"/>